<proteinExistence type="predicted"/>
<dbReference type="InterPro" id="IPR003458">
    <property type="entry name" value="Phage_T4_Gp38_tail_assem"/>
</dbReference>
<organism evidence="1 2">
    <name type="scientific">Chromobacterium indicum</name>
    <dbReference type="NCBI Taxonomy" id="3110228"/>
    <lineage>
        <taxon>Bacteria</taxon>
        <taxon>Pseudomonadati</taxon>
        <taxon>Pseudomonadota</taxon>
        <taxon>Betaproteobacteria</taxon>
        <taxon>Neisseriales</taxon>
        <taxon>Chromobacteriaceae</taxon>
        <taxon>Chromobacterium</taxon>
    </lineage>
</organism>
<sequence length="190" mass="20780">MSDTKTVYSYHPHTGEYLGTTAADRSPLDVEEVWLLPAYSTELQPPAASTREAAVFEGGRWAVTADWRAVKLWSVDTVQPIQARLGDTPESLKATEQPPPPFGVWRGGRWVVDEAAQRAAIASMTDAEIAARRAQADAAVVPLQDAAELGIATPAEMALLTAWKRYRVELSRVPAQQGYPSDIKWPQKPA</sequence>
<dbReference type="Pfam" id="PF02413">
    <property type="entry name" value="Caudo_TAP"/>
    <property type="match status" value="1"/>
</dbReference>
<reference evidence="1 2" key="1">
    <citation type="submission" date="2023-12" db="EMBL/GenBank/DDBJ databases">
        <title>Chromobacterium sp. strain TRC.1.1.SA producing antimicrobial pigment.</title>
        <authorList>
            <person name="Verma N."/>
            <person name="Choksket S."/>
            <person name="Pinnaka A.K."/>
            <person name="Korpole S."/>
        </authorList>
    </citation>
    <scope>NUCLEOTIDE SEQUENCE [LARGE SCALE GENOMIC DNA]</scope>
    <source>
        <strain evidence="1 2">TRC1.1.SA</strain>
    </source>
</reference>
<gene>
    <name evidence="1" type="ORF">VA599_11545</name>
</gene>
<evidence type="ECO:0000313" key="1">
    <source>
        <dbReference type="EMBL" id="MEN7431385.1"/>
    </source>
</evidence>
<name>A0ABV0CJN4_9NEIS</name>
<dbReference type="EMBL" id="JAYFSJ010000007">
    <property type="protein sequence ID" value="MEN7431385.1"/>
    <property type="molecule type" value="Genomic_DNA"/>
</dbReference>
<dbReference type="RefSeq" id="WP_346788664.1">
    <property type="nucleotide sequence ID" value="NZ_JAYFSJ010000007.1"/>
</dbReference>
<keyword evidence="2" id="KW-1185">Reference proteome</keyword>
<comment type="caution">
    <text evidence="1">The sequence shown here is derived from an EMBL/GenBank/DDBJ whole genome shotgun (WGS) entry which is preliminary data.</text>
</comment>
<dbReference type="Proteomes" id="UP001405405">
    <property type="component" value="Unassembled WGS sequence"/>
</dbReference>
<accession>A0ABV0CJN4</accession>
<evidence type="ECO:0000313" key="2">
    <source>
        <dbReference type="Proteomes" id="UP001405405"/>
    </source>
</evidence>
<protein>
    <submittedName>
        <fullName evidence="1">Tail fiber assembly protein</fullName>
    </submittedName>
</protein>